<protein>
    <submittedName>
        <fullName evidence="2">Reticulocyte-binding protein 2 a</fullName>
    </submittedName>
</protein>
<dbReference type="EMBL" id="GDJX01007003">
    <property type="protein sequence ID" value="JAT60933.1"/>
    <property type="molecule type" value="Transcribed_RNA"/>
</dbReference>
<dbReference type="AlphaFoldDB" id="A0A1D1Z1Y7"/>
<dbReference type="PANTHER" id="PTHR35730">
    <property type="entry name" value="KINETOCHORE PROTEIN SPC24 HOMOLOG-RELATED"/>
    <property type="match status" value="1"/>
</dbReference>
<name>A0A1D1Z1Y7_9ARAE</name>
<reference evidence="2" key="1">
    <citation type="submission" date="2015-07" db="EMBL/GenBank/DDBJ databases">
        <title>Transcriptome Assembly of Anthurium amnicola.</title>
        <authorList>
            <person name="Suzuki J."/>
        </authorList>
    </citation>
    <scope>NUCLEOTIDE SEQUENCE</scope>
</reference>
<accession>A0A1D1Z1Y7</accession>
<gene>
    <name evidence="2" type="primary">PF13_0198_40</name>
    <name evidence="2" type="ORF">g.22198</name>
</gene>
<sequence>CALSHASARFTRFLLCHPLCPPHPPRPAPAISMEGPARRVNVERVFSLGDDLIGVLNMRRETDSLMGCLERAEALRCSYDAHFHEVRSSIEGFHKKIEMCKQQIDEAKNGTVNDAELERLENELEEELQREKLLHEELRAIRDKTDDLKRQSISIEEQRANMKKKERDELRMQNTLSMCAQVTCIIPDLVNQTSISGYIVDGDNKKFEKFGLESTSSSFEICNRLWKMIDS</sequence>
<feature type="coiled-coil region" evidence="1">
    <location>
        <begin position="114"/>
        <end position="175"/>
    </location>
</feature>
<dbReference type="PANTHER" id="PTHR35730:SF2">
    <property type="entry name" value="KINETOCHORE PROTEIN SPC24 HOMOLOG-RELATED"/>
    <property type="match status" value="1"/>
</dbReference>
<organism evidence="2">
    <name type="scientific">Anthurium amnicola</name>
    <dbReference type="NCBI Taxonomy" id="1678845"/>
    <lineage>
        <taxon>Eukaryota</taxon>
        <taxon>Viridiplantae</taxon>
        <taxon>Streptophyta</taxon>
        <taxon>Embryophyta</taxon>
        <taxon>Tracheophyta</taxon>
        <taxon>Spermatophyta</taxon>
        <taxon>Magnoliopsida</taxon>
        <taxon>Liliopsida</taxon>
        <taxon>Araceae</taxon>
        <taxon>Pothoideae</taxon>
        <taxon>Potheae</taxon>
        <taxon>Anthurium</taxon>
    </lineage>
</organism>
<evidence type="ECO:0000256" key="1">
    <source>
        <dbReference type="SAM" id="Coils"/>
    </source>
</evidence>
<evidence type="ECO:0000313" key="2">
    <source>
        <dbReference type="EMBL" id="JAT60933.1"/>
    </source>
</evidence>
<feature type="non-terminal residue" evidence="2">
    <location>
        <position position="1"/>
    </location>
</feature>
<dbReference type="InterPro" id="IPR044951">
    <property type="entry name" value="SPC24-like"/>
</dbReference>
<dbReference type="GO" id="GO:0051983">
    <property type="term" value="P:regulation of chromosome segregation"/>
    <property type="evidence" value="ECO:0007669"/>
    <property type="project" value="InterPro"/>
</dbReference>
<keyword evidence="1" id="KW-0175">Coiled coil</keyword>
<proteinExistence type="predicted"/>